<dbReference type="CDD" id="cd06261">
    <property type="entry name" value="TM_PBP2"/>
    <property type="match status" value="1"/>
</dbReference>
<feature type="transmembrane region" description="Helical" evidence="7">
    <location>
        <begin position="12"/>
        <end position="32"/>
    </location>
</feature>
<comment type="caution">
    <text evidence="9">The sequence shown here is derived from an EMBL/GenBank/DDBJ whole genome shotgun (WGS) entry which is preliminary data.</text>
</comment>
<dbReference type="InterPro" id="IPR045621">
    <property type="entry name" value="BPD_transp_1_N"/>
</dbReference>
<dbReference type="InterPro" id="IPR035906">
    <property type="entry name" value="MetI-like_sf"/>
</dbReference>
<sequence length="321" mass="35622">MLAFLIKRIGNAVLVMLTVAFFAFLIFCFLGDPVEIMVNESATQVERDELRARLGLNDGFLVQYVRFVTNAAQGEFGLSWRNQQSVLTLIAERFPATFELVLIATFLSLAIGIPLGVFTAIGRGRWWAEALQFSSIVGVSLPSFLVGILLILTFSVTLGWLPGYGRGEVVRIGWWSTGLLTPSGRAAIVLPALSLSLFQITLVMRLVRAEMLETLRTDFIKFARARGVKRRALWFRHALKNCLMPVVTLTAMQVGNLIAFALVTETVFQWPGMGMLFMQAVTFVDIPVMAAYLCIVSFIFVTLNTLVDIAYAVIDPRLRAA</sequence>
<name>A0ABU0UHG6_9HYPH</name>
<dbReference type="EMBL" id="JAUTBL010000001">
    <property type="protein sequence ID" value="MDQ1184381.1"/>
    <property type="molecule type" value="Genomic_DNA"/>
</dbReference>
<dbReference type="Pfam" id="PF00528">
    <property type="entry name" value="BPD_transp_1"/>
    <property type="match status" value="1"/>
</dbReference>
<organism evidence="9 10">
    <name type="scientific">Agrobacterium larrymoorei</name>
    <dbReference type="NCBI Taxonomy" id="160699"/>
    <lineage>
        <taxon>Bacteria</taxon>
        <taxon>Pseudomonadati</taxon>
        <taxon>Pseudomonadota</taxon>
        <taxon>Alphaproteobacteria</taxon>
        <taxon>Hyphomicrobiales</taxon>
        <taxon>Rhizobiaceae</taxon>
        <taxon>Rhizobium/Agrobacterium group</taxon>
        <taxon>Agrobacterium</taxon>
    </lineage>
</organism>
<comment type="similarity">
    <text evidence="7">Belongs to the binding-protein-dependent transport system permease family.</text>
</comment>
<evidence type="ECO:0000256" key="6">
    <source>
        <dbReference type="ARBA" id="ARBA00023136"/>
    </source>
</evidence>
<dbReference type="PROSITE" id="PS50928">
    <property type="entry name" value="ABC_TM1"/>
    <property type="match status" value="1"/>
</dbReference>
<dbReference type="PANTHER" id="PTHR43163">
    <property type="entry name" value="DIPEPTIDE TRANSPORT SYSTEM PERMEASE PROTEIN DPPB-RELATED"/>
    <property type="match status" value="1"/>
</dbReference>
<feature type="transmembrane region" description="Helical" evidence="7">
    <location>
        <begin position="100"/>
        <end position="121"/>
    </location>
</feature>
<accession>A0ABU0UHG6</accession>
<feature type="transmembrane region" description="Helical" evidence="7">
    <location>
        <begin position="246"/>
        <end position="270"/>
    </location>
</feature>
<keyword evidence="4 7" id="KW-0812">Transmembrane</keyword>
<feature type="transmembrane region" description="Helical" evidence="7">
    <location>
        <begin position="290"/>
        <end position="314"/>
    </location>
</feature>
<evidence type="ECO:0000256" key="1">
    <source>
        <dbReference type="ARBA" id="ARBA00004651"/>
    </source>
</evidence>
<keyword evidence="3" id="KW-1003">Cell membrane</keyword>
<evidence type="ECO:0000259" key="8">
    <source>
        <dbReference type="PROSITE" id="PS50928"/>
    </source>
</evidence>
<reference evidence="9 10" key="1">
    <citation type="submission" date="2023-07" db="EMBL/GenBank/DDBJ databases">
        <title>Functional and genomic diversity of the sorghum phyllosphere microbiome.</title>
        <authorList>
            <person name="Shade A."/>
        </authorList>
    </citation>
    <scope>NUCLEOTIDE SEQUENCE [LARGE SCALE GENOMIC DNA]</scope>
    <source>
        <strain evidence="9 10">SORGH_AS_1126</strain>
    </source>
</reference>
<dbReference type="Gene3D" id="1.10.3720.10">
    <property type="entry name" value="MetI-like"/>
    <property type="match status" value="1"/>
</dbReference>
<feature type="transmembrane region" description="Helical" evidence="7">
    <location>
        <begin position="133"/>
        <end position="161"/>
    </location>
</feature>
<comment type="subcellular location">
    <subcellularLocation>
        <location evidence="1 7">Cell membrane</location>
        <topology evidence="1 7">Multi-pass membrane protein</topology>
    </subcellularLocation>
</comment>
<dbReference type="RefSeq" id="WP_306929779.1">
    <property type="nucleotide sequence ID" value="NZ_JAUTBL010000001.1"/>
</dbReference>
<evidence type="ECO:0000313" key="10">
    <source>
        <dbReference type="Proteomes" id="UP001224781"/>
    </source>
</evidence>
<evidence type="ECO:0000256" key="3">
    <source>
        <dbReference type="ARBA" id="ARBA00022475"/>
    </source>
</evidence>
<dbReference type="Proteomes" id="UP001224781">
    <property type="component" value="Unassembled WGS sequence"/>
</dbReference>
<dbReference type="PANTHER" id="PTHR43163:SF2">
    <property type="entry name" value="ABC TRANSPORTER PERMEASE PROTEIN"/>
    <property type="match status" value="1"/>
</dbReference>
<keyword evidence="10" id="KW-1185">Reference proteome</keyword>
<evidence type="ECO:0000256" key="2">
    <source>
        <dbReference type="ARBA" id="ARBA00022448"/>
    </source>
</evidence>
<dbReference type="Pfam" id="PF19300">
    <property type="entry name" value="BPD_transp_1_N"/>
    <property type="match status" value="1"/>
</dbReference>
<dbReference type="SUPFAM" id="SSF161098">
    <property type="entry name" value="MetI-like"/>
    <property type="match status" value="1"/>
</dbReference>
<gene>
    <name evidence="9" type="ORF">QE408_001503</name>
</gene>
<keyword evidence="2 7" id="KW-0813">Transport</keyword>
<feature type="domain" description="ABC transmembrane type-1" evidence="8">
    <location>
        <begin position="94"/>
        <end position="307"/>
    </location>
</feature>
<feature type="transmembrane region" description="Helical" evidence="7">
    <location>
        <begin position="186"/>
        <end position="207"/>
    </location>
</feature>
<evidence type="ECO:0000256" key="4">
    <source>
        <dbReference type="ARBA" id="ARBA00022692"/>
    </source>
</evidence>
<dbReference type="InterPro" id="IPR000515">
    <property type="entry name" value="MetI-like"/>
</dbReference>
<evidence type="ECO:0000256" key="7">
    <source>
        <dbReference type="RuleBase" id="RU363032"/>
    </source>
</evidence>
<proteinExistence type="inferred from homology"/>
<keyword evidence="6 7" id="KW-0472">Membrane</keyword>
<protein>
    <submittedName>
        <fullName evidence="9">Peptide/nickel transport system permease protein</fullName>
    </submittedName>
</protein>
<evidence type="ECO:0000256" key="5">
    <source>
        <dbReference type="ARBA" id="ARBA00022989"/>
    </source>
</evidence>
<keyword evidence="5 7" id="KW-1133">Transmembrane helix</keyword>
<evidence type="ECO:0000313" key="9">
    <source>
        <dbReference type="EMBL" id="MDQ1184381.1"/>
    </source>
</evidence>